<keyword evidence="7" id="KW-1185">Reference proteome</keyword>
<dbReference type="Gene3D" id="3.90.1230.10">
    <property type="entry name" value="Nitric Oxide Synthase, Chain A, domain 3"/>
    <property type="match status" value="1"/>
</dbReference>
<dbReference type="InterPro" id="IPR050607">
    <property type="entry name" value="NOS"/>
</dbReference>
<dbReference type="InterPro" id="IPR036119">
    <property type="entry name" value="NOS_N_sf"/>
</dbReference>
<dbReference type="InterPro" id="IPR044943">
    <property type="entry name" value="NOS_dom_1"/>
</dbReference>
<sequence>MLLYRVRKDFGVVTTVVGDDHLDKARTAPPPGAVDEVEARLRECAEFFALPELAHLPPTRGRQALDEFALTGGYDHTAEELLVGAKLAWRNHARCVGRKHWRTLKLIDARDAVTADQLADACWEHLRVATNGGALQSVITVGPRPLPDGREFRIVSPQLIRYAGYRNADGTVTGDPAHVDITETVTRLGWRGEGTRFDVLPLLISTPDEPLRWFDVPRDLVLEVPLSHPNYSWFAGLGLKWHAVPAVANMDLEVGGLRYPCAPFSGWYVNTEIGARNFSDPYRYDMLPTIAKKLRLDTSSNRTLWRDRALVELNRAVIHSFREAGVIMVDHHTVAEQFVDFVEREEAAGRRCPTDWSWVNPPMSASLTPTFHRLYDPPDLDVRPNFVTRSPGSGCPVTGA</sequence>
<evidence type="ECO:0000256" key="3">
    <source>
        <dbReference type="ARBA" id="ARBA00023002"/>
    </source>
</evidence>
<comment type="caution">
    <text evidence="6">The sequence shown here is derived from an EMBL/GenBank/DDBJ whole genome shotgun (WGS) entry which is preliminary data.</text>
</comment>
<keyword evidence="1" id="KW-0349">Heme</keyword>
<dbReference type="Gene3D" id="3.90.440.10">
    <property type="entry name" value="Nitric Oxide Synthase,Heme Domain,Chain A domain 2"/>
    <property type="match status" value="1"/>
</dbReference>
<proteinExistence type="predicted"/>
<evidence type="ECO:0000313" key="7">
    <source>
        <dbReference type="Proteomes" id="UP001501183"/>
    </source>
</evidence>
<organism evidence="6 7">
    <name type="scientific">Rhodococcus olei</name>
    <dbReference type="NCBI Taxonomy" id="2161675"/>
    <lineage>
        <taxon>Bacteria</taxon>
        <taxon>Bacillati</taxon>
        <taxon>Actinomycetota</taxon>
        <taxon>Actinomycetes</taxon>
        <taxon>Mycobacteriales</taxon>
        <taxon>Nocardiaceae</taxon>
        <taxon>Rhodococcus</taxon>
    </lineage>
</organism>
<protein>
    <submittedName>
        <fullName evidence="6">Nitric oxide synthase oxygenase</fullName>
    </submittedName>
</protein>
<gene>
    <name evidence="6" type="ORF">GCM10023094_40360</name>
</gene>
<evidence type="ECO:0000259" key="5">
    <source>
        <dbReference type="Pfam" id="PF02898"/>
    </source>
</evidence>
<dbReference type="InterPro" id="IPR044944">
    <property type="entry name" value="NOS_dom_3"/>
</dbReference>
<feature type="domain" description="Nitric oxide synthase (NOS)" evidence="5">
    <location>
        <begin position="60"/>
        <end position="388"/>
    </location>
</feature>
<dbReference type="InterPro" id="IPR004030">
    <property type="entry name" value="NOS_N"/>
</dbReference>
<keyword evidence="2" id="KW-0479">Metal-binding</keyword>
<dbReference type="SUPFAM" id="SSF56512">
    <property type="entry name" value="Nitric oxide (NO) synthase oxygenase domain"/>
    <property type="match status" value="1"/>
</dbReference>
<evidence type="ECO:0000313" key="6">
    <source>
        <dbReference type="EMBL" id="GAA4485479.1"/>
    </source>
</evidence>
<dbReference type="EMBL" id="BAABFB010000063">
    <property type="protein sequence ID" value="GAA4485479.1"/>
    <property type="molecule type" value="Genomic_DNA"/>
</dbReference>
<dbReference type="Gene3D" id="3.90.340.10">
    <property type="entry name" value="Nitric Oxide Synthase, Chain A, domain 1"/>
    <property type="match status" value="1"/>
</dbReference>
<dbReference type="Pfam" id="PF02898">
    <property type="entry name" value="NO_synthase"/>
    <property type="match status" value="1"/>
</dbReference>
<evidence type="ECO:0000256" key="2">
    <source>
        <dbReference type="ARBA" id="ARBA00022723"/>
    </source>
</evidence>
<keyword evidence="3" id="KW-0560">Oxidoreductase</keyword>
<accession>A0ABP8PEL8</accession>
<reference evidence="7" key="1">
    <citation type="journal article" date="2019" name="Int. J. Syst. Evol. Microbiol.">
        <title>The Global Catalogue of Microorganisms (GCM) 10K type strain sequencing project: providing services to taxonomists for standard genome sequencing and annotation.</title>
        <authorList>
            <consortium name="The Broad Institute Genomics Platform"/>
            <consortium name="The Broad Institute Genome Sequencing Center for Infectious Disease"/>
            <person name="Wu L."/>
            <person name="Ma J."/>
        </authorList>
    </citation>
    <scope>NUCLEOTIDE SEQUENCE [LARGE SCALE GENOMIC DNA]</scope>
    <source>
        <strain evidence="7">JCM 32206</strain>
    </source>
</reference>
<evidence type="ECO:0000256" key="4">
    <source>
        <dbReference type="ARBA" id="ARBA00023004"/>
    </source>
</evidence>
<dbReference type="Proteomes" id="UP001501183">
    <property type="component" value="Unassembled WGS sequence"/>
</dbReference>
<dbReference type="InterPro" id="IPR044940">
    <property type="entry name" value="NOS_dom_2"/>
</dbReference>
<keyword evidence="4" id="KW-0408">Iron</keyword>
<name>A0ABP8PEL8_9NOCA</name>
<evidence type="ECO:0000256" key="1">
    <source>
        <dbReference type="ARBA" id="ARBA00022617"/>
    </source>
</evidence>
<dbReference type="PANTHER" id="PTHR43410:SF1">
    <property type="entry name" value="NITRIC OXIDE SYNTHASE"/>
    <property type="match status" value="1"/>
</dbReference>
<dbReference type="PANTHER" id="PTHR43410">
    <property type="entry name" value="NITRIC OXIDE SYNTHASE OXYGENASE"/>
    <property type="match status" value="1"/>
</dbReference>